<sequence length="49" mass="5738">MIELDEETLKEMKAPAEHVSAKQLEKIAEKVEQKSKKLKQTQSRKKTRN</sequence>
<keyword evidence="3" id="KW-1185">Reference proteome</keyword>
<dbReference type="AlphaFoldDB" id="A0A5J4J1V3"/>
<feature type="region of interest" description="Disordered" evidence="1">
    <location>
        <begin position="1"/>
        <end position="49"/>
    </location>
</feature>
<evidence type="ECO:0000313" key="2">
    <source>
        <dbReference type="EMBL" id="GER68926.1"/>
    </source>
</evidence>
<evidence type="ECO:0000313" key="3">
    <source>
        <dbReference type="Proteomes" id="UP000391919"/>
    </source>
</evidence>
<name>A0A5J4J1V3_9BACI</name>
<feature type="compositionally biased region" description="Basic residues" evidence="1">
    <location>
        <begin position="36"/>
        <end position="49"/>
    </location>
</feature>
<gene>
    <name evidence="2" type="ORF">BpJC7_02290</name>
</gene>
<feature type="compositionally biased region" description="Basic and acidic residues" evidence="1">
    <location>
        <begin position="7"/>
        <end position="35"/>
    </location>
</feature>
<accession>A0A5J4J1V3</accession>
<dbReference type="Proteomes" id="UP000391919">
    <property type="component" value="Unassembled WGS sequence"/>
</dbReference>
<dbReference type="EMBL" id="BKZQ01000002">
    <property type="protein sequence ID" value="GER68926.1"/>
    <property type="molecule type" value="Genomic_DNA"/>
</dbReference>
<proteinExistence type="predicted"/>
<evidence type="ECO:0000256" key="1">
    <source>
        <dbReference type="SAM" id="MobiDB-lite"/>
    </source>
</evidence>
<organism evidence="2 3">
    <name type="scientific">Weizmannia acidilactici</name>
    <dbReference type="NCBI Taxonomy" id="2607726"/>
    <lineage>
        <taxon>Bacteria</taxon>
        <taxon>Bacillati</taxon>
        <taxon>Bacillota</taxon>
        <taxon>Bacilli</taxon>
        <taxon>Bacillales</taxon>
        <taxon>Bacillaceae</taxon>
        <taxon>Heyndrickxia</taxon>
    </lineage>
</organism>
<reference evidence="2 3" key="1">
    <citation type="submission" date="2019-09" db="EMBL/GenBank/DDBJ databases">
        <title>Draft genome sequence of Bacillus sp. JC-7.</title>
        <authorList>
            <person name="Tanaka N."/>
            <person name="Shiwa Y."/>
            <person name="Fujita N."/>
            <person name="Tanasupawat S."/>
        </authorList>
    </citation>
    <scope>NUCLEOTIDE SEQUENCE [LARGE SCALE GENOMIC DNA]</scope>
    <source>
        <strain evidence="2 3">JC-7</strain>
    </source>
</reference>
<comment type="caution">
    <text evidence="2">The sequence shown here is derived from an EMBL/GenBank/DDBJ whole genome shotgun (WGS) entry which is preliminary data.</text>
</comment>
<protein>
    <submittedName>
        <fullName evidence="2">Uncharacterized protein</fullName>
    </submittedName>
</protein>